<dbReference type="SUPFAM" id="SSF54826">
    <property type="entry name" value="Enolase N-terminal domain-like"/>
    <property type="match status" value="1"/>
</dbReference>
<keyword evidence="1" id="KW-0456">Lyase</keyword>
<organism evidence="3 4">
    <name type="scientific">Geodia barretti</name>
    <name type="common">Barrett's horny sponge</name>
    <dbReference type="NCBI Taxonomy" id="519541"/>
    <lineage>
        <taxon>Eukaryota</taxon>
        <taxon>Metazoa</taxon>
        <taxon>Porifera</taxon>
        <taxon>Demospongiae</taxon>
        <taxon>Heteroscleromorpha</taxon>
        <taxon>Tetractinellida</taxon>
        <taxon>Astrophorina</taxon>
        <taxon>Geodiidae</taxon>
        <taxon>Geodia</taxon>
    </lineage>
</organism>
<dbReference type="Pfam" id="PF13378">
    <property type="entry name" value="MR_MLE_C"/>
    <property type="match status" value="1"/>
</dbReference>
<dbReference type="EMBL" id="CASHTH010002081">
    <property type="protein sequence ID" value="CAI8024510.1"/>
    <property type="molecule type" value="Genomic_DNA"/>
</dbReference>
<dbReference type="PANTHER" id="PTHR48080">
    <property type="entry name" value="D-GALACTONATE DEHYDRATASE-RELATED"/>
    <property type="match status" value="1"/>
</dbReference>
<dbReference type="SFLD" id="SFLDS00001">
    <property type="entry name" value="Enolase"/>
    <property type="match status" value="1"/>
</dbReference>
<accession>A0AA35S6R6</accession>
<dbReference type="Pfam" id="PF02746">
    <property type="entry name" value="MR_MLE_N"/>
    <property type="match status" value="1"/>
</dbReference>
<dbReference type="Proteomes" id="UP001174909">
    <property type="component" value="Unassembled WGS sequence"/>
</dbReference>
<dbReference type="InterPro" id="IPR013342">
    <property type="entry name" value="Mandelate_racemase_C"/>
</dbReference>
<dbReference type="SFLD" id="SFLDG00179">
    <property type="entry name" value="mandelate_racemase"/>
    <property type="match status" value="1"/>
</dbReference>
<evidence type="ECO:0000313" key="3">
    <source>
        <dbReference type="EMBL" id="CAI8024510.1"/>
    </source>
</evidence>
<dbReference type="InterPro" id="IPR034593">
    <property type="entry name" value="DgoD-like"/>
</dbReference>
<keyword evidence="4" id="KW-1185">Reference proteome</keyword>
<evidence type="ECO:0000313" key="4">
    <source>
        <dbReference type="Proteomes" id="UP001174909"/>
    </source>
</evidence>
<feature type="domain" description="Mandelate racemase/muconate lactonizing enzyme C-terminal" evidence="2">
    <location>
        <begin position="104"/>
        <end position="209"/>
    </location>
</feature>
<protein>
    <submittedName>
        <fullName evidence="3">D-galactonate dehydratase</fullName>
    </submittedName>
</protein>
<dbReference type="InterPro" id="IPR036849">
    <property type="entry name" value="Enolase-like_C_sf"/>
</dbReference>
<comment type="caution">
    <text evidence="3">The sequence shown here is derived from an EMBL/GenBank/DDBJ whole genome shotgun (WGS) entry which is preliminary data.</text>
</comment>
<dbReference type="Gene3D" id="3.20.20.120">
    <property type="entry name" value="Enolase-like C-terminal domain"/>
    <property type="match status" value="1"/>
</dbReference>
<evidence type="ECO:0000256" key="1">
    <source>
        <dbReference type="ARBA" id="ARBA00023239"/>
    </source>
</evidence>
<reference evidence="3" key="1">
    <citation type="submission" date="2023-03" db="EMBL/GenBank/DDBJ databases">
        <authorList>
            <person name="Steffen K."/>
            <person name="Cardenas P."/>
        </authorList>
    </citation>
    <scope>NUCLEOTIDE SEQUENCE</scope>
</reference>
<dbReference type="InterPro" id="IPR029017">
    <property type="entry name" value="Enolase-like_N"/>
</dbReference>
<dbReference type="InterPro" id="IPR029065">
    <property type="entry name" value="Enolase_C-like"/>
</dbReference>
<proteinExistence type="predicted"/>
<dbReference type="AlphaFoldDB" id="A0AA35S6R6"/>
<dbReference type="PANTHER" id="PTHR48080:SF2">
    <property type="entry name" value="D-GALACTONATE DEHYDRATASE"/>
    <property type="match status" value="1"/>
</dbReference>
<dbReference type="Gene3D" id="3.30.390.10">
    <property type="entry name" value="Enolase-like, N-terminal domain"/>
    <property type="match status" value="1"/>
</dbReference>
<dbReference type="SMART" id="SM00922">
    <property type="entry name" value="MR_MLE"/>
    <property type="match status" value="1"/>
</dbReference>
<dbReference type="SUPFAM" id="SSF51604">
    <property type="entry name" value="Enolase C-terminal domain-like"/>
    <property type="match status" value="1"/>
</dbReference>
<dbReference type="GO" id="GO:0016829">
    <property type="term" value="F:lyase activity"/>
    <property type="evidence" value="ECO:0007669"/>
    <property type="project" value="UniProtKB-KW"/>
</dbReference>
<name>A0AA35S6R6_GEOBA</name>
<dbReference type="CDD" id="cd03316">
    <property type="entry name" value="MR_like"/>
    <property type="match status" value="1"/>
</dbReference>
<gene>
    <name evidence="3" type="ORF">GBAR_LOCUS14232</name>
</gene>
<sequence length="352" mass="38340">MLGIDGWGEGSGEWLTPSVEATLHEWSSLLIDQDPLLVVALTEDITNRLPWKGGPVFGTAIAAINAALYDIAGKAWGVPVHTILGGRRRDRIRVYCGGNLFSTPEEATDAAREVKAQGYAGVKSNPLESRTWQMDEEAVDHSTACVAAAREAVGSDFDILLDAHGSPTPELSIEFARRVAPFKPLFLEEPVKVGSLEALMEVTRKSPVPIATGEKLFTIGDFKPLIDNRACAVLQPDVTHCFGITTLVDIAKLAEAEQMLMAPHNAGGPLCYAATLHADAVMNNFLIQESSSRLSLFDRCVEHDWTIKDGHVNLSDAPGLGILVKESDLDNLPYEPLPYRQYRHADGSWKGW</sequence>
<evidence type="ECO:0000259" key="2">
    <source>
        <dbReference type="SMART" id="SM00922"/>
    </source>
</evidence>
<dbReference type="InterPro" id="IPR013341">
    <property type="entry name" value="Mandelate_racemase_N_dom"/>
</dbReference>